<comment type="function">
    <text evidence="17">Large subunit of the glutamine-dependent carbamoyl phosphate synthetase (CPSase). CPSase catalyzes the formation of carbamoyl phosphate from the ammonia moiety of glutamine, carbonate, and phosphate donated by ATP, constituting the first step of 2 biosynthetic pathways, one leading to arginine and/or urea and the other to pyrimidine nucleotides. The large subunit (synthetase) binds the substrates ammonia (free or transferred from glutamine from the small subunit), hydrogencarbonate and ATP and carries out an ATP-coupled ligase reaction, activating hydrogencarbonate by forming carboxy phosphate which reacts with ammonia to form carbamoyl phosphate.</text>
</comment>
<keyword evidence="13" id="KW-0665">Pyrimidine biosynthesis</keyword>
<dbReference type="InterPro" id="IPR013815">
    <property type="entry name" value="ATP_grasp_subdomain_1"/>
</dbReference>
<keyword evidence="11 19" id="KW-0067">ATP-binding</keyword>
<evidence type="ECO:0000256" key="13">
    <source>
        <dbReference type="ARBA" id="ARBA00022975"/>
    </source>
</evidence>
<dbReference type="InterPro" id="IPR005483">
    <property type="entry name" value="CPSase_dom"/>
</dbReference>
<dbReference type="PROSITE" id="PS50975">
    <property type="entry name" value="ATP_GRASP"/>
    <property type="match status" value="2"/>
</dbReference>
<dbReference type="GO" id="GO:0046872">
    <property type="term" value="F:metal ion binding"/>
    <property type="evidence" value="ECO:0007669"/>
    <property type="project" value="UniProtKB-KW"/>
</dbReference>
<feature type="domain" description="ATP-grasp" evidence="20">
    <location>
        <begin position="133"/>
        <end position="328"/>
    </location>
</feature>
<evidence type="ECO:0000313" key="22">
    <source>
        <dbReference type="Proteomes" id="UP000007590"/>
    </source>
</evidence>
<dbReference type="AlphaFoldDB" id="H8KSI1"/>
<dbReference type="FunFam" id="3.30.470.20:FF:000026">
    <property type="entry name" value="Carbamoyl-phosphate synthase large chain"/>
    <property type="match status" value="1"/>
</dbReference>
<dbReference type="Gene3D" id="1.10.1030.10">
    <property type="entry name" value="Carbamoyl-phosphate synthetase, large subunit oligomerisation domain"/>
    <property type="match status" value="1"/>
</dbReference>
<dbReference type="GO" id="GO:0006541">
    <property type="term" value="P:glutamine metabolic process"/>
    <property type="evidence" value="ECO:0007669"/>
    <property type="project" value="TreeGrafter"/>
</dbReference>
<evidence type="ECO:0000256" key="18">
    <source>
        <dbReference type="ARBA" id="ARBA00062056"/>
    </source>
</evidence>
<dbReference type="Gene3D" id="3.30.470.20">
    <property type="entry name" value="ATP-grasp fold, B domain"/>
    <property type="match status" value="2"/>
</dbReference>
<sequence length="937" mass="104070">MPRNESIKSVLIIGSGPIIIGQACEFDYSGSQAALSLKEEGISVSIINSNPATIMTDKVIADHVYLLPLNCESIEQILQEQKIDAVLPTMGGQTALNLAKEAEERGIWAKYGVKVIGVDVAAIEKTENREEFRQLMIDIGVGVAPSKIANSFLEGKEAAQEIGFPLVIRPSYTLGGSGGGFVHKKEDFDSALNRGLQASPTHEVLVEKAVIGWKEYELELLRDSNDNVIIICSIENFDPMGIHTGDSITVAPAMTLSDRCYQDMRNQAIKMMRAIGTFAGGCNVQFSVSPDDESIIAIEINPRVSRSSALASKATGYPIAKIAAKLAIGYNLDEIENQITKTTSAYFEPSLDYVIVKVPRFNFQKFKGANKELGLQMKSVGEVMAIGRSFTEALQKACQSLEISRNGLGADGKQLKDLDKIMDSLEHPSWDRLFHIKDALALGVPVSSVQKATKIDRWFLMQIQDLVHLELEIKRYSLANLPKDLLITAKQKGYSDLQLAYLLGVDEDAIYYKRKELGIRRVYKMVDTCAAEFPAQTPYYYSTYEGENESIPSDKKKIIVLGSGPNRIGQGIEFDYSCVHGLLAAKEAGYESIMVNCNPETVSTDFNMADKLYFEPVFWEHVREIIDLEKPEGVIVQLGGQTALKMAELLHKNNIKIIGTTFPDMDVAEDRGRFSDLLKDLDIPYPRYGVAHSADEAIKVASEVGYPVLVRPSYVLGGQGMEIVINDEELERAVVKLLRHMPDNKILIDHFLDRAEESESDSICDGEDVHIVGLMEHIEPAGIHSGDSSAVLPPFSLSENVQNKMKEYTIKLAKALNVRGLLNIQFAIKDENVYVIEANPRASRTVPFIAKAYDVPYINIATKVMLGVNKLKDFTIEEKLKGYAIKEPVFSFDKFPEVNKELGPEMKSTGEAIRFIKDLEDPYFRHLVKEKSMYLSK</sequence>
<feature type="domain" description="ATP-grasp" evidence="20">
    <location>
        <begin position="675"/>
        <end position="866"/>
    </location>
</feature>
<reference evidence="21" key="1">
    <citation type="submission" date="2012-02" db="EMBL/GenBank/DDBJ databases">
        <title>The complete genome of Solitalea canadensis DSM 3403.</title>
        <authorList>
            <consortium name="US DOE Joint Genome Institute (JGI-PGF)"/>
            <person name="Lucas S."/>
            <person name="Copeland A."/>
            <person name="Lapidus A."/>
            <person name="Glavina del Rio T."/>
            <person name="Dalin E."/>
            <person name="Tice H."/>
            <person name="Bruce D."/>
            <person name="Goodwin L."/>
            <person name="Pitluck S."/>
            <person name="Peters L."/>
            <person name="Ovchinnikova G."/>
            <person name="Lu M."/>
            <person name="Kyrpides N."/>
            <person name="Mavromatis K."/>
            <person name="Ivanova N."/>
            <person name="Brettin T."/>
            <person name="Detter J.C."/>
            <person name="Han C."/>
            <person name="Larimer F."/>
            <person name="Land M."/>
            <person name="Hauser L."/>
            <person name="Markowitz V."/>
            <person name="Cheng J.-F."/>
            <person name="Hugenholtz P."/>
            <person name="Woyke T."/>
            <person name="Wu D."/>
            <person name="Spring S."/>
            <person name="Schroeder M."/>
            <person name="Kopitz M."/>
            <person name="Brambilla E."/>
            <person name="Klenk H.-P."/>
            <person name="Eisen J.A."/>
        </authorList>
    </citation>
    <scope>NUCLEOTIDE SEQUENCE</scope>
    <source>
        <strain evidence="21">DSM 3403</strain>
    </source>
</reference>
<evidence type="ECO:0000256" key="15">
    <source>
        <dbReference type="ARBA" id="ARBA00047359"/>
    </source>
</evidence>
<dbReference type="PROSITE" id="PS00866">
    <property type="entry name" value="CPSASE_1"/>
    <property type="match status" value="2"/>
</dbReference>
<keyword evidence="22" id="KW-1185">Reference proteome</keyword>
<evidence type="ECO:0000256" key="14">
    <source>
        <dbReference type="ARBA" id="ARBA00023211"/>
    </source>
</evidence>
<evidence type="ECO:0000256" key="12">
    <source>
        <dbReference type="ARBA" id="ARBA00022842"/>
    </source>
</evidence>
<comment type="catalytic activity">
    <reaction evidence="15">
        <text>hydrogencarbonate + NH4(+) + 2 ATP = carbamoyl phosphate + 2 ADP + phosphate + 2 H(+)</text>
        <dbReference type="Rhea" id="RHEA:18029"/>
        <dbReference type="ChEBI" id="CHEBI:15378"/>
        <dbReference type="ChEBI" id="CHEBI:17544"/>
        <dbReference type="ChEBI" id="CHEBI:28938"/>
        <dbReference type="ChEBI" id="CHEBI:30616"/>
        <dbReference type="ChEBI" id="CHEBI:43474"/>
        <dbReference type="ChEBI" id="CHEBI:58228"/>
        <dbReference type="ChEBI" id="CHEBI:456216"/>
        <dbReference type="EC" id="6.3.4.16"/>
    </reaction>
</comment>
<dbReference type="RefSeq" id="WP_014681755.1">
    <property type="nucleotide sequence ID" value="NC_017770.1"/>
</dbReference>
<dbReference type="InterPro" id="IPR016185">
    <property type="entry name" value="PreATP-grasp_dom_sf"/>
</dbReference>
<dbReference type="EMBL" id="CP003349">
    <property type="protein sequence ID" value="AFD08532.1"/>
    <property type="molecule type" value="Genomic_DNA"/>
</dbReference>
<dbReference type="HOGENOM" id="CLU_000513_1_0_10"/>
<evidence type="ECO:0000256" key="5">
    <source>
        <dbReference type="ARBA" id="ARBA00022571"/>
    </source>
</evidence>
<organism evidence="21 22">
    <name type="scientific">Solitalea canadensis (strain ATCC 29591 / DSM 3403 / JCM 21819 / LMG 8368 / NBRC 15130 / NCIMB 12057 / USAM 9D)</name>
    <name type="common">Flexibacter canadensis</name>
    <dbReference type="NCBI Taxonomy" id="929556"/>
    <lineage>
        <taxon>Bacteria</taxon>
        <taxon>Pseudomonadati</taxon>
        <taxon>Bacteroidota</taxon>
        <taxon>Sphingobacteriia</taxon>
        <taxon>Sphingobacteriales</taxon>
        <taxon>Sphingobacteriaceae</taxon>
        <taxon>Solitalea</taxon>
    </lineage>
</organism>
<dbReference type="SUPFAM" id="SSF56059">
    <property type="entry name" value="Glutathione synthetase ATP-binding domain-like"/>
    <property type="match status" value="2"/>
</dbReference>
<dbReference type="GO" id="GO:0004088">
    <property type="term" value="F:carbamoyl-phosphate synthase (glutamine-hydrolyzing) activity"/>
    <property type="evidence" value="ECO:0007669"/>
    <property type="project" value="UniProtKB-EC"/>
</dbReference>
<evidence type="ECO:0000256" key="17">
    <source>
        <dbReference type="ARBA" id="ARBA00057223"/>
    </source>
</evidence>
<evidence type="ECO:0000256" key="3">
    <source>
        <dbReference type="ARBA" id="ARBA00005077"/>
    </source>
</evidence>
<protein>
    <submittedName>
        <fullName evidence="21">Carbamoyl-phosphate synthase, large subunit</fullName>
    </submittedName>
</protein>
<dbReference type="Gene3D" id="3.40.50.20">
    <property type="match status" value="2"/>
</dbReference>
<dbReference type="FunFam" id="3.40.50.20:FF:000001">
    <property type="entry name" value="Carbamoyl-phosphate synthase large chain"/>
    <property type="match status" value="2"/>
</dbReference>
<evidence type="ECO:0000256" key="16">
    <source>
        <dbReference type="ARBA" id="ARBA00048816"/>
    </source>
</evidence>
<evidence type="ECO:0000256" key="8">
    <source>
        <dbReference type="ARBA" id="ARBA00022723"/>
    </source>
</evidence>
<dbReference type="KEGG" id="scn:Solca_3528"/>
<proteinExistence type="inferred from homology"/>
<dbReference type="GO" id="GO:0006221">
    <property type="term" value="P:pyrimidine nucleotide biosynthetic process"/>
    <property type="evidence" value="ECO:0007669"/>
    <property type="project" value="UniProtKB-KW"/>
</dbReference>
<dbReference type="Pfam" id="PF02787">
    <property type="entry name" value="CPSase_L_D3"/>
    <property type="match status" value="1"/>
</dbReference>
<name>H8KSI1_SOLCM</name>
<dbReference type="PRINTS" id="PR00098">
    <property type="entry name" value="CPSASE"/>
</dbReference>
<comment type="pathway">
    <text evidence="2">Pyrimidine metabolism; UMP biosynthesis via de novo pathway; (S)-dihydroorotate from bicarbonate: step 1/3.</text>
</comment>
<dbReference type="NCBIfam" id="NF009455">
    <property type="entry name" value="PRK12815.1"/>
    <property type="match status" value="1"/>
</dbReference>
<dbReference type="InterPro" id="IPR011761">
    <property type="entry name" value="ATP-grasp"/>
</dbReference>
<dbReference type="eggNOG" id="COG0458">
    <property type="taxonomic scope" value="Bacteria"/>
</dbReference>
<comment type="catalytic activity">
    <reaction evidence="16">
        <text>hydrogencarbonate + L-glutamine + 2 ATP + H2O = carbamoyl phosphate + L-glutamate + 2 ADP + phosphate + 2 H(+)</text>
        <dbReference type="Rhea" id="RHEA:18633"/>
        <dbReference type="ChEBI" id="CHEBI:15377"/>
        <dbReference type="ChEBI" id="CHEBI:15378"/>
        <dbReference type="ChEBI" id="CHEBI:17544"/>
        <dbReference type="ChEBI" id="CHEBI:29985"/>
        <dbReference type="ChEBI" id="CHEBI:30616"/>
        <dbReference type="ChEBI" id="CHEBI:43474"/>
        <dbReference type="ChEBI" id="CHEBI:58228"/>
        <dbReference type="ChEBI" id="CHEBI:58359"/>
        <dbReference type="ChEBI" id="CHEBI:456216"/>
        <dbReference type="EC" id="6.3.5.5"/>
    </reaction>
</comment>
<dbReference type="STRING" id="929556.Solca_3528"/>
<dbReference type="PROSITE" id="PS51257">
    <property type="entry name" value="PROKAR_LIPOPROTEIN"/>
    <property type="match status" value="1"/>
</dbReference>
<keyword evidence="12" id="KW-0460">Magnesium</keyword>
<dbReference type="Pfam" id="PF25596">
    <property type="entry name" value="CPSase_L_D1"/>
    <property type="match status" value="2"/>
</dbReference>
<comment type="pathway">
    <text evidence="3">Amino-acid biosynthesis; L-arginine biosynthesis; carbamoyl phosphate from bicarbonate: step 1/1.</text>
</comment>
<evidence type="ECO:0000256" key="7">
    <source>
        <dbReference type="ARBA" id="ARBA00022605"/>
    </source>
</evidence>
<evidence type="ECO:0000256" key="6">
    <source>
        <dbReference type="ARBA" id="ARBA00022598"/>
    </source>
</evidence>
<dbReference type="NCBIfam" id="TIGR01369">
    <property type="entry name" value="CPSaseII_lrg"/>
    <property type="match status" value="1"/>
</dbReference>
<dbReference type="Gene3D" id="3.30.1490.20">
    <property type="entry name" value="ATP-grasp fold, A domain"/>
    <property type="match status" value="1"/>
</dbReference>
<keyword evidence="10 19" id="KW-0547">Nucleotide-binding</keyword>
<evidence type="ECO:0000256" key="10">
    <source>
        <dbReference type="ARBA" id="ARBA00022741"/>
    </source>
</evidence>
<accession>H8KSI1</accession>
<dbReference type="FunFam" id="3.30.470.20:FF:000007">
    <property type="entry name" value="Carbamoyl-phosphate synthase large chain"/>
    <property type="match status" value="1"/>
</dbReference>
<dbReference type="PANTHER" id="PTHR11405:SF53">
    <property type="entry name" value="CARBAMOYL-PHOSPHATE SYNTHASE [AMMONIA], MITOCHONDRIAL"/>
    <property type="match status" value="1"/>
</dbReference>
<dbReference type="PANTHER" id="PTHR11405">
    <property type="entry name" value="CARBAMOYLTRANSFERASE FAMILY MEMBER"/>
    <property type="match status" value="1"/>
</dbReference>
<dbReference type="GO" id="GO:0005524">
    <property type="term" value="F:ATP binding"/>
    <property type="evidence" value="ECO:0007669"/>
    <property type="project" value="UniProtKB-UniRule"/>
</dbReference>
<evidence type="ECO:0000256" key="1">
    <source>
        <dbReference type="ARBA" id="ARBA00001936"/>
    </source>
</evidence>
<evidence type="ECO:0000256" key="9">
    <source>
        <dbReference type="ARBA" id="ARBA00022737"/>
    </source>
</evidence>
<keyword evidence="5" id="KW-0055">Arginine biosynthesis</keyword>
<dbReference type="SMART" id="SM01096">
    <property type="entry name" value="CPSase_L_D3"/>
    <property type="match status" value="1"/>
</dbReference>
<dbReference type="NCBIfam" id="NF003671">
    <property type="entry name" value="PRK05294.1"/>
    <property type="match status" value="1"/>
</dbReference>
<dbReference type="SMART" id="SM01209">
    <property type="entry name" value="GARS_A"/>
    <property type="match status" value="1"/>
</dbReference>
<evidence type="ECO:0000256" key="4">
    <source>
        <dbReference type="ARBA" id="ARBA00009799"/>
    </source>
</evidence>
<keyword evidence="14" id="KW-0464">Manganese</keyword>
<evidence type="ECO:0000256" key="19">
    <source>
        <dbReference type="PROSITE-ProRule" id="PRU00409"/>
    </source>
</evidence>
<dbReference type="InterPro" id="IPR006275">
    <property type="entry name" value="CPSase_lsu"/>
</dbReference>
<dbReference type="GO" id="GO:0006526">
    <property type="term" value="P:L-arginine biosynthetic process"/>
    <property type="evidence" value="ECO:0007669"/>
    <property type="project" value="UniProtKB-KW"/>
</dbReference>
<dbReference type="InterPro" id="IPR005479">
    <property type="entry name" value="CPAse_ATP-bd"/>
</dbReference>
<dbReference type="GO" id="GO:0004087">
    <property type="term" value="F:carbamoyl-phosphate synthase (ammonia) activity"/>
    <property type="evidence" value="ECO:0007669"/>
    <property type="project" value="UniProtKB-EC"/>
</dbReference>
<dbReference type="Proteomes" id="UP000007590">
    <property type="component" value="Chromosome"/>
</dbReference>
<gene>
    <name evidence="21" type="ordered locus">Solca_3528</name>
</gene>
<keyword evidence="6" id="KW-0436">Ligase</keyword>
<dbReference type="PROSITE" id="PS00867">
    <property type="entry name" value="CPSASE_2"/>
    <property type="match status" value="1"/>
</dbReference>
<dbReference type="InterPro" id="IPR036897">
    <property type="entry name" value="CarbamoylP_synth_lsu_oligo_sf"/>
</dbReference>
<comment type="cofactor">
    <cofactor evidence="1">
        <name>Mn(2+)</name>
        <dbReference type="ChEBI" id="CHEBI:29035"/>
    </cofactor>
</comment>
<comment type="similarity">
    <text evidence="4">Belongs to the CarB family.</text>
</comment>
<evidence type="ECO:0000313" key="21">
    <source>
        <dbReference type="EMBL" id="AFD08532.1"/>
    </source>
</evidence>
<dbReference type="FunFam" id="1.10.1030.10:FF:000002">
    <property type="entry name" value="Carbamoyl-phosphate synthase large chain"/>
    <property type="match status" value="1"/>
</dbReference>
<dbReference type="SUPFAM" id="SSF48108">
    <property type="entry name" value="Carbamoyl phosphate synthetase, large subunit connection domain"/>
    <property type="match status" value="1"/>
</dbReference>
<keyword evidence="9" id="KW-0677">Repeat</keyword>
<dbReference type="InterPro" id="IPR005480">
    <property type="entry name" value="CPSase_lsu_oligo"/>
</dbReference>
<evidence type="ECO:0000256" key="11">
    <source>
        <dbReference type="ARBA" id="ARBA00022840"/>
    </source>
</evidence>
<dbReference type="GO" id="GO:0005737">
    <property type="term" value="C:cytoplasm"/>
    <property type="evidence" value="ECO:0007669"/>
    <property type="project" value="TreeGrafter"/>
</dbReference>
<keyword evidence="8" id="KW-0479">Metal-binding</keyword>
<dbReference type="SUPFAM" id="SSF52440">
    <property type="entry name" value="PreATP-grasp domain"/>
    <property type="match status" value="2"/>
</dbReference>
<keyword evidence="7" id="KW-0028">Amino-acid biosynthesis</keyword>
<dbReference type="InterPro" id="IPR058047">
    <property type="entry name" value="CPSase_preATP-grasp"/>
</dbReference>
<comment type="subunit">
    <text evidence="18">Composed of two chains; the small (or glutamine) chain promotes the hydrolysis of glutamine to ammonia, which is used by the large (or ammonia) chain to synthesize carbamoyl phosphate. Tetramer of heterodimers (alpha,beta)4.</text>
</comment>
<evidence type="ECO:0000259" key="20">
    <source>
        <dbReference type="PROSITE" id="PS50975"/>
    </source>
</evidence>
<dbReference type="OrthoDB" id="9804197at2"/>
<evidence type="ECO:0000256" key="2">
    <source>
        <dbReference type="ARBA" id="ARBA00004812"/>
    </source>
</evidence>
<dbReference type="Pfam" id="PF02786">
    <property type="entry name" value="CPSase_L_D2"/>
    <property type="match status" value="2"/>
</dbReference>